<dbReference type="InterPro" id="IPR011990">
    <property type="entry name" value="TPR-like_helical_dom_sf"/>
</dbReference>
<keyword evidence="1" id="KW-0597">Phosphoprotein</keyword>
<dbReference type="InterPro" id="IPR019734">
    <property type="entry name" value="TPR_rpt"/>
</dbReference>
<dbReference type="PANTHER" id="PTHR43228">
    <property type="entry name" value="TWO-COMPONENT RESPONSE REGULATOR"/>
    <property type="match status" value="1"/>
</dbReference>
<dbReference type="Gene3D" id="1.25.40.10">
    <property type="entry name" value="Tetratricopeptide repeat domain"/>
    <property type="match status" value="2"/>
</dbReference>
<dbReference type="SMART" id="SM00448">
    <property type="entry name" value="REC"/>
    <property type="match status" value="1"/>
</dbReference>
<dbReference type="Pfam" id="PF13432">
    <property type="entry name" value="TPR_16"/>
    <property type="match status" value="1"/>
</dbReference>
<evidence type="ECO:0000256" key="2">
    <source>
        <dbReference type="PROSITE-ProRule" id="PRU00339"/>
    </source>
</evidence>
<evidence type="ECO:0000259" key="3">
    <source>
        <dbReference type="PROSITE" id="PS50110"/>
    </source>
</evidence>
<dbReference type="InterPro" id="IPR052048">
    <property type="entry name" value="ST_Response_Regulator"/>
</dbReference>
<comment type="caution">
    <text evidence="4">The sequence shown here is derived from an EMBL/GenBank/DDBJ whole genome shotgun (WGS) entry which is preliminary data.</text>
</comment>
<feature type="repeat" description="TPR" evidence="2">
    <location>
        <begin position="200"/>
        <end position="233"/>
    </location>
</feature>
<evidence type="ECO:0000256" key="1">
    <source>
        <dbReference type="PROSITE-ProRule" id="PRU00169"/>
    </source>
</evidence>
<dbReference type="InterPro" id="IPR011006">
    <property type="entry name" value="CheY-like_superfamily"/>
</dbReference>
<dbReference type="SUPFAM" id="SSF48452">
    <property type="entry name" value="TPR-like"/>
    <property type="match status" value="2"/>
</dbReference>
<sequence length="539" mass="59591">MAPPADFSKKTYLVIDDFSDMRSVMRSILHSLGVTRIDQARDGNEAIGLMERRHYDVVLCDYNLGSGKDGQQVLEEARHRALIGVDTIFIMVTAENTREMVMGAVEFAPDNYLAKPFTKELIKTRLAKLFERKSDLAEVNRALVAKDYGGAIAALDTLIAGKPRNLAELLRLKADTCITANRYDDAMAIYDEVLEGRDLNWAHLGKGRVLFQQKQYVAAQEVFERLLELDPNFIPGYDWLARAQFAQKAFPAAEKTLQKGAKLSPRSVERQQRLGELALSNDDREVAESAFDRAVAFAKHSVHNHPSIYAGLAKAKSANDKHVEALKVIGEIDKTFGDDPEAAFYKASTTAVVKRRKGDAQGAAEAFAAAGEAMNALGELASPQLALEMVKTCSELGEPEKATGYLRTAIANNHDDHAFLAEVMHVCEESGIAEEADAAIRAIQQDVVRTNNQGVRLIKQGEFGAAIELLRQAADEMPANKTINLNAAKACIIKMERNGTSPEEIQLVRRYIERVQHVAPGDWRLNDVQTRLQRLATET</sequence>
<feature type="domain" description="Response regulatory" evidence="3">
    <location>
        <begin position="11"/>
        <end position="130"/>
    </location>
</feature>
<dbReference type="AlphaFoldDB" id="A0A4R4ABP7"/>
<dbReference type="SUPFAM" id="SSF52172">
    <property type="entry name" value="CheY-like"/>
    <property type="match status" value="1"/>
</dbReference>
<dbReference type="CDD" id="cd17589">
    <property type="entry name" value="REC_TPR"/>
    <property type="match status" value="1"/>
</dbReference>
<dbReference type="PANTHER" id="PTHR43228:SF1">
    <property type="entry name" value="TWO-COMPONENT RESPONSE REGULATOR ARR22"/>
    <property type="match status" value="1"/>
</dbReference>
<feature type="modified residue" description="4-aspartylphosphate" evidence="1">
    <location>
        <position position="61"/>
    </location>
</feature>
<dbReference type="Pfam" id="PF14559">
    <property type="entry name" value="TPR_19"/>
    <property type="match status" value="1"/>
</dbReference>
<dbReference type="Proteomes" id="UP000295247">
    <property type="component" value="Unassembled WGS sequence"/>
</dbReference>
<dbReference type="PROSITE" id="PS50110">
    <property type="entry name" value="RESPONSE_REGULATORY"/>
    <property type="match status" value="1"/>
</dbReference>
<dbReference type="GO" id="GO:0000160">
    <property type="term" value="P:phosphorelay signal transduction system"/>
    <property type="evidence" value="ECO:0007669"/>
    <property type="project" value="InterPro"/>
</dbReference>
<keyword evidence="2" id="KW-0802">TPR repeat</keyword>
<accession>A0A4R4ABP7</accession>
<evidence type="ECO:0000313" key="5">
    <source>
        <dbReference type="Proteomes" id="UP000295247"/>
    </source>
</evidence>
<organism evidence="4 5">
    <name type="scientific">Marichromatium gracile</name>
    <name type="common">Chromatium gracile</name>
    <dbReference type="NCBI Taxonomy" id="1048"/>
    <lineage>
        <taxon>Bacteria</taxon>
        <taxon>Pseudomonadati</taxon>
        <taxon>Pseudomonadota</taxon>
        <taxon>Gammaproteobacteria</taxon>
        <taxon>Chromatiales</taxon>
        <taxon>Chromatiaceae</taxon>
        <taxon>Marichromatium</taxon>
    </lineage>
</organism>
<gene>
    <name evidence="4" type="ORF">EDC29_104211</name>
</gene>
<dbReference type="SMART" id="SM00028">
    <property type="entry name" value="TPR"/>
    <property type="match status" value="5"/>
</dbReference>
<name>A0A4R4ABP7_MARGR</name>
<dbReference type="PROSITE" id="PS50005">
    <property type="entry name" value="TPR"/>
    <property type="match status" value="1"/>
</dbReference>
<proteinExistence type="predicted"/>
<dbReference type="Gene3D" id="3.40.50.2300">
    <property type="match status" value="1"/>
</dbReference>
<reference evidence="4 5" key="1">
    <citation type="submission" date="2019-03" db="EMBL/GenBank/DDBJ databases">
        <title>Genomic Encyclopedia of Type Strains, Phase IV (KMG-IV): sequencing the most valuable type-strain genomes for metagenomic binning, comparative biology and taxonomic classification.</title>
        <authorList>
            <person name="Goeker M."/>
        </authorList>
    </citation>
    <scope>NUCLEOTIDE SEQUENCE [LARGE SCALE GENOMIC DNA]</scope>
    <source>
        <strain evidence="4 5">DSM 203</strain>
    </source>
</reference>
<dbReference type="InterPro" id="IPR001789">
    <property type="entry name" value="Sig_transdc_resp-reg_receiver"/>
</dbReference>
<dbReference type="Pfam" id="PF00072">
    <property type="entry name" value="Response_reg"/>
    <property type="match status" value="1"/>
</dbReference>
<evidence type="ECO:0000313" key="4">
    <source>
        <dbReference type="EMBL" id="TCW36423.1"/>
    </source>
</evidence>
<dbReference type="RefSeq" id="WP_123143091.1">
    <property type="nucleotide sequence ID" value="NZ_NRRH01000036.1"/>
</dbReference>
<dbReference type="EMBL" id="SMDC01000004">
    <property type="protein sequence ID" value="TCW36423.1"/>
    <property type="molecule type" value="Genomic_DNA"/>
</dbReference>
<protein>
    <submittedName>
        <fullName evidence="4">Tetratricopeptide repeat protein</fullName>
    </submittedName>
</protein>